<reference evidence="5 6" key="1">
    <citation type="submission" date="2015-09" db="EMBL/GenBank/DDBJ databases">
        <title>Draft genome sequence of Kouleothrix aurantiaca JCM 19913.</title>
        <authorList>
            <person name="Hemp J."/>
        </authorList>
    </citation>
    <scope>NUCLEOTIDE SEQUENCE [LARGE SCALE GENOMIC DNA]</scope>
    <source>
        <strain evidence="5 6">COM-B</strain>
    </source>
</reference>
<dbReference type="NCBIfam" id="TIGR04226">
    <property type="entry name" value="RrgB_K2N_iso_D2"/>
    <property type="match status" value="1"/>
</dbReference>
<gene>
    <name evidence="5" type="ORF">SE17_13540</name>
</gene>
<keyword evidence="3" id="KW-0732">Signal</keyword>
<dbReference type="InterPro" id="IPR026466">
    <property type="entry name" value="Fim_isopep_form_D2_dom"/>
</dbReference>
<evidence type="ECO:0000313" key="6">
    <source>
        <dbReference type="Proteomes" id="UP000050509"/>
    </source>
</evidence>
<dbReference type="Pfam" id="PF01345">
    <property type="entry name" value="DUF11"/>
    <property type="match status" value="1"/>
</dbReference>
<feature type="region of interest" description="Disordered" evidence="1">
    <location>
        <begin position="39"/>
        <end position="72"/>
    </location>
</feature>
<organism evidence="5 6">
    <name type="scientific">Kouleothrix aurantiaca</name>
    <dbReference type="NCBI Taxonomy" id="186479"/>
    <lineage>
        <taxon>Bacteria</taxon>
        <taxon>Bacillati</taxon>
        <taxon>Chloroflexota</taxon>
        <taxon>Chloroflexia</taxon>
        <taxon>Chloroflexales</taxon>
        <taxon>Roseiflexineae</taxon>
        <taxon>Roseiflexaceae</taxon>
        <taxon>Kouleothrix</taxon>
    </lineage>
</organism>
<evidence type="ECO:0000256" key="1">
    <source>
        <dbReference type="SAM" id="MobiDB-lite"/>
    </source>
</evidence>
<feature type="region of interest" description="Disordered" evidence="1">
    <location>
        <begin position="166"/>
        <end position="185"/>
    </location>
</feature>
<name>A0A0P9DRC7_9CHLR</name>
<protein>
    <recommendedName>
        <fullName evidence="4">DUF11 domain-containing protein</fullName>
    </recommendedName>
</protein>
<dbReference type="InterPro" id="IPR001434">
    <property type="entry name" value="OmcB-like_DUF11"/>
</dbReference>
<evidence type="ECO:0000256" key="3">
    <source>
        <dbReference type="SAM" id="SignalP"/>
    </source>
</evidence>
<dbReference type="InterPro" id="IPR047589">
    <property type="entry name" value="DUF11_rpt"/>
</dbReference>
<accession>A0A0P9DRC7</accession>
<feature type="transmembrane region" description="Helical" evidence="2">
    <location>
        <begin position="230"/>
        <end position="248"/>
    </location>
</feature>
<dbReference type="Gene3D" id="2.60.40.1170">
    <property type="entry name" value="Mu homology domain, subdomain B"/>
    <property type="match status" value="1"/>
</dbReference>
<dbReference type="AlphaFoldDB" id="A0A0P9DRC7"/>
<dbReference type="PANTHER" id="PTHR34819">
    <property type="entry name" value="LARGE CYSTEINE-RICH PERIPLASMIC PROTEIN OMCB"/>
    <property type="match status" value="1"/>
</dbReference>
<feature type="signal peptide" evidence="3">
    <location>
        <begin position="1"/>
        <end position="32"/>
    </location>
</feature>
<dbReference type="PANTHER" id="PTHR34819:SF3">
    <property type="entry name" value="CELL SURFACE PROTEIN"/>
    <property type="match status" value="1"/>
</dbReference>
<dbReference type="Proteomes" id="UP000050509">
    <property type="component" value="Unassembled WGS sequence"/>
</dbReference>
<dbReference type="NCBIfam" id="TIGR01451">
    <property type="entry name" value="B_ant_repeat"/>
    <property type="match status" value="1"/>
</dbReference>
<evidence type="ECO:0000313" key="5">
    <source>
        <dbReference type="EMBL" id="KPV52766.1"/>
    </source>
</evidence>
<feature type="compositionally biased region" description="Low complexity" evidence="1">
    <location>
        <begin position="47"/>
        <end position="64"/>
    </location>
</feature>
<comment type="caution">
    <text evidence="5">The sequence shown here is derived from an EMBL/GenBank/DDBJ whole genome shotgun (WGS) entry which is preliminary data.</text>
</comment>
<feature type="compositionally biased region" description="Polar residues" evidence="1">
    <location>
        <begin position="172"/>
        <end position="185"/>
    </location>
</feature>
<dbReference type="InterPro" id="IPR051172">
    <property type="entry name" value="Chlamydia_OmcB"/>
</dbReference>
<feature type="domain" description="DUF11" evidence="4">
    <location>
        <begin position="77"/>
        <end position="191"/>
    </location>
</feature>
<keyword evidence="2" id="KW-1133">Transmembrane helix</keyword>
<dbReference type="PATRIC" id="fig|186479.3.peg.8293"/>
<keyword evidence="2" id="KW-0472">Membrane</keyword>
<keyword evidence="2" id="KW-0812">Transmembrane</keyword>
<feature type="chain" id="PRO_5006156376" description="DUF11 domain-containing protein" evidence="3">
    <location>
        <begin position="33"/>
        <end position="254"/>
    </location>
</feature>
<keyword evidence="6" id="KW-1185">Reference proteome</keyword>
<evidence type="ECO:0000259" key="4">
    <source>
        <dbReference type="Pfam" id="PF01345"/>
    </source>
</evidence>
<dbReference type="EMBL" id="LJCR01000439">
    <property type="protein sequence ID" value="KPV52766.1"/>
    <property type="molecule type" value="Genomic_DNA"/>
</dbReference>
<evidence type="ECO:0000256" key="2">
    <source>
        <dbReference type="SAM" id="Phobius"/>
    </source>
</evidence>
<sequence>MKQSAWKFSFLMFWLSLIVIAMFATSSSRTSAAPLAAITGTPTEQATHTPTNTPDTSTRTPTATPHRDKPGIADPLVTKSVNVKEARIGDEVTFTIKVTNRGNDTANDVVVTDPIPDYMDVIEATTTRGNVSSNGRTVIVNIGPVAPGEEITIRIRVRVNERAQPPVGRNGVSITTSSLGDDPGNNSSEVTFGIVGEATPSAEPPTATPVPTVAPRRLPRTGTNDSDKELIILGALVGLVAFALSLLMRRLRQY</sequence>
<feature type="region of interest" description="Disordered" evidence="1">
    <location>
        <begin position="197"/>
        <end position="221"/>
    </location>
</feature>
<proteinExistence type="predicted"/>